<dbReference type="PaxDb" id="2903-EOD08404"/>
<dbReference type="Proteomes" id="UP000013827">
    <property type="component" value="Unassembled WGS sequence"/>
</dbReference>
<dbReference type="InterPro" id="IPR051091">
    <property type="entry name" value="O-Glucosyltr/Glycosyltrsf_90"/>
</dbReference>
<feature type="region of interest" description="Disordered" evidence="1">
    <location>
        <begin position="678"/>
        <end position="702"/>
    </location>
</feature>
<name>A0A0D3IAW9_EMIH1</name>
<feature type="region of interest" description="Disordered" evidence="1">
    <location>
        <begin position="1"/>
        <end position="48"/>
    </location>
</feature>
<evidence type="ECO:0000313" key="2">
    <source>
        <dbReference type="EnsemblProtists" id="EOD08404"/>
    </source>
</evidence>
<dbReference type="GeneID" id="17254467"/>
<dbReference type="PANTHER" id="PTHR12203:SF35">
    <property type="entry name" value="PROTEIN O-GLUCOSYLTRANSFERASE 1"/>
    <property type="match status" value="1"/>
</dbReference>
<evidence type="ECO:0000256" key="1">
    <source>
        <dbReference type="SAM" id="MobiDB-lite"/>
    </source>
</evidence>
<reference evidence="3" key="1">
    <citation type="journal article" date="2013" name="Nature">
        <title>Pan genome of the phytoplankton Emiliania underpins its global distribution.</title>
        <authorList>
            <person name="Read B.A."/>
            <person name="Kegel J."/>
            <person name="Klute M.J."/>
            <person name="Kuo A."/>
            <person name="Lefebvre S.C."/>
            <person name="Maumus F."/>
            <person name="Mayer C."/>
            <person name="Miller J."/>
            <person name="Monier A."/>
            <person name="Salamov A."/>
            <person name="Young J."/>
            <person name="Aguilar M."/>
            <person name="Claverie J.M."/>
            <person name="Frickenhaus S."/>
            <person name="Gonzalez K."/>
            <person name="Herman E.K."/>
            <person name="Lin Y.C."/>
            <person name="Napier J."/>
            <person name="Ogata H."/>
            <person name="Sarno A.F."/>
            <person name="Shmutz J."/>
            <person name="Schroeder D."/>
            <person name="de Vargas C."/>
            <person name="Verret F."/>
            <person name="von Dassow P."/>
            <person name="Valentin K."/>
            <person name="Van de Peer Y."/>
            <person name="Wheeler G."/>
            <person name="Dacks J.B."/>
            <person name="Delwiche C.F."/>
            <person name="Dyhrman S.T."/>
            <person name="Glockner G."/>
            <person name="John U."/>
            <person name="Richards T."/>
            <person name="Worden A.Z."/>
            <person name="Zhang X."/>
            <person name="Grigoriev I.V."/>
            <person name="Allen A.E."/>
            <person name="Bidle K."/>
            <person name="Borodovsky M."/>
            <person name="Bowler C."/>
            <person name="Brownlee C."/>
            <person name="Cock J.M."/>
            <person name="Elias M."/>
            <person name="Gladyshev V.N."/>
            <person name="Groth M."/>
            <person name="Guda C."/>
            <person name="Hadaegh A."/>
            <person name="Iglesias-Rodriguez M.D."/>
            <person name="Jenkins J."/>
            <person name="Jones B.M."/>
            <person name="Lawson T."/>
            <person name="Leese F."/>
            <person name="Lindquist E."/>
            <person name="Lobanov A."/>
            <person name="Lomsadze A."/>
            <person name="Malik S.B."/>
            <person name="Marsh M.E."/>
            <person name="Mackinder L."/>
            <person name="Mock T."/>
            <person name="Mueller-Roeber B."/>
            <person name="Pagarete A."/>
            <person name="Parker M."/>
            <person name="Probert I."/>
            <person name="Quesneville H."/>
            <person name="Raines C."/>
            <person name="Rensing S.A."/>
            <person name="Riano-Pachon D.M."/>
            <person name="Richier S."/>
            <person name="Rokitta S."/>
            <person name="Shiraiwa Y."/>
            <person name="Soanes D.M."/>
            <person name="van der Giezen M."/>
            <person name="Wahlund T.M."/>
            <person name="Williams B."/>
            <person name="Wilson W."/>
            <person name="Wolfe G."/>
            <person name="Wurch L.L."/>
        </authorList>
    </citation>
    <scope>NUCLEOTIDE SEQUENCE</scope>
</reference>
<proteinExistence type="predicted"/>
<protein>
    <recommendedName>
        <fullName evidence="4">Glycosyl transferase CAP10 domain-containing protein</fullName>
    </recommendedName>
</protein>
<dbReference type="RefSeq" id="XP_005760833.1">
    <property type="nucleotide sequence ID" value="XM_005760776.1"/>
</dbReference>
<evidence type="ECO:0008006" key="4">
    <source>
        <dbReference type="Google" id="ProtNLM"/>
    </source>
</evidence>
<dbReference type="KEGG" id="ehx:EMIHUDRAFT_453125"/>
<sequence>MADPGHGLSAARHRSTMASTPQKGRAYFGEMAETPGGNQTPGKASKKLKDSKFGETIVEENQVSVTVMLTGVALVEMGYDKELRDALQAGMYEMAEAQGCINTYLPQHKDKCEMERPNKKYVRAPGWSNVQYQIRGYIVHPKDLVKILDQVVKKIPGFSHEVNYFLRRETETGTFDEATTLGDIDNLAGVPDGIVTAIFSPRLVACDRRASLFAVDGQRRRKETPILMHVLLGRLRTMLLITATHTCWGSMRASDVRMWPLLDDNTVSLEPGACAQRQGGKSCELRDVIRSDLHKWADRSIRPAQLQYSFGTSKLDNKFDAGADYVDSKHWMYAAVHGRRVHFVTVGHEYGRHARTMQRMLLSLAAVAPLDDFELASTFGDAPWINRAAPTADACFGRPPLFAKGTSEETCSLALPTIFCGPSTAQKRLTNGTGDISWEAKRPLAFWRGSSWMMGGCGYAAGADRDGNGLTQLVDGQPRVRQLVDPRFLLVNASAHGSPVIDAAFSDAWEGADIRAAEVQASREDLIKVGGKLNVTVPSEEQFKYRLLPTASVPCAYTCRLVPFLSSNSLVVKFSGDAEHYSQAVCGGLRHGVHLLLATRANFGELLHAAVAPAVQPRLQRMVRNAHAYMSWATSADGLHCYLHELLSGYARKLNYSVKREGAVEKLILPALGRHARDALRNKRSSPRPSPSPPGPDYKDPAKCLDNPFDFKIPTDRTTAEACAQRRFVPPDPSLVEEFKLGKNIRGQNLPFVLSSYELPPPKLAAKDMAARCERFWARRPESKAERK</sequence>
<reference evidence="2" key="2">
    <citation type="submission" date="2024-10" db="UniProtKB">
        <authorList>
            <consortium name="EnsemblProtists"/>
        </authorList>
    </citation>
    <scope>IDENTIFICATION</scope>
</reference>
<dbReference type="EnsemblProtists" id="EOD08404">
    <property type="protein sequence ID" value="EOD08404"/>
    <property type="gene ID" value="EMIHUDRAFT_453125"/>
</dbReference>
<organism evidence="2 3">
    <name type="scientific">Emiliania huxleyi (strain CCMP1516)</name>
    <dbReference type="NCBI Taxonomy" id="280463"/>
    <lineage>
        <taxon>Eukaryota</taxon>
        <taxon>Haptista</taxon>
        <taxon>Haptophyta</taxon>
        <taxon>Prymnesiophyceae</taxon>
        <taxon>Isochrysidales</taxon>
        <taxon>Noelaerhabdaceae</taxon>
        <taxon>Emiliania</taxon>
    </lineage>
</organism>
<accession>A0A0D3IAW9</accession>
<keyword evidence="3" id="KW-1185">Reference proteome</keyword>
<evidence type="ECO:0000313" key="3">
    <source>
        <dbReference type="Proteomes" id="UP000013827"/>
    </source>
</evidence>
<dbReference type="PANTHER" id="PTHR12203">
    <property type="entry name" value="KDEL LYS-ASP-GLU-LEU CONTAINING - RELATED"/>
    <property type="match status" value="1"/>
</dbReference>
<dbReference type="HOGENOM" id="CLU_019725_0_0_1"/>
<dbReference type="AlphaFoldDB" id="A0A0D3IAW9"/>